<dbReference type="GO" id="GO:0007165">
    <property type="term" value="P:signal transduction"/>
    <property type="evidence" value="ECO:0007669"/>
    <property type="project" value="UniProtKB-KW"/>
</dbReference>
<feature type="transmembrane region" description="Helical" evidence="4">
    <location>
        <begin position="48"/>
        <end position="69"/>
    </location>
</feature>
<dbReference type="PANTHER" id="PTHR32089">
    <property type="entry name" value="METHYL-ACCEPTING CHEMOTAXIS PROTEIN MCPB"/>
    <property type="match status" value="1"/>
</dbReference>
<name>A0A5P6VSW6_PSEXY</name>
<feature type="domain" description="Methyl-accepting transducer" evidence="5">
    <location>
        <begin position="229"/>
        <end position="465"/>
    </location>
</feature>
<feature type="transmembrane region" description="Helical" evidence="4">
    <location>
        <begin position="12"/>
        <end position="36"/>
    </location>
</feature>
<dbReference type="AlphaFoldDB" id="A0A5P6VSW6"/>
<dbReference type="PANTHER" id="PTHR32089:SF112">
    <property type="entry name" value="LYSOZYME-LIKE PROTEIN-RELATED"/>
    <property type="match status" value="1"/>
</dbReference>
<dbReference type="PROSITE" id="PS50111">
    <property type="entry name" value="CHEMOTAXIS_TRANSDUC_2"/>
    <property type="match status" value="1"/>
</dbReference>
<dbReference type="GO" id="GO:0016020">
    <property type="term" value="C:membrane"/>
    <property type="evidence" value="ECO:0007669"/>
    <property type="project" value="InterPro"/>
</dbReference>
<sequence>MGNKKTAFEVYLSAVFKWGIIALTGACMFATCMFIVEKLLGFYQSMSWGAVLCFAAMDVSFLIIGMMILKTSLDEEGYLLEGKLEKGKIFCSAVLIIQWTYIVYMCPTRNFWGFLAFFLTLIGFFLDIKQLLGTGAFCIISLFSGWVVRGSALLPAKDELFVTDIIMCIVGLTISLAGITLFVFFVSHFLVTAKKDELEENNKKVVGVMNAVKSISEKMVTAGSTLLDIASDESASAEELSATSDDLVQNSNVLGAKADESMTNLSELNDCESIVVDNVNKVEETSGNLIVKSNENEKALNDLQGINSEVSDSMAATTDIADRLSKAVEEIGTTLELIQGISSSISLLALNASIEAARAGEAGKGFAVVATEVGKLAESTSSSLNDVSAVIDRVQLNVKEITNQVENNASKLEEQNDQFKKVFGDIRDMSTMLKESVDAVSEMNDAIKRQSDIIKQTVDINQNIAESIREENQQFISIRTMAENNAKNTEEVAAQAKTINEMVDEISRLLNE</sequence>
<protein>
    <recommendedName>
        <fullName evidence="5">Methyl-accepting transducer domain-containing protein</fullName>
    </recommendedName>
</protein>
<evidence type="ECO:0000256" key="3">
    <source>
        <dbReference type="SAM" id="Coils"/>
    </source>
</evidence>
<evidence type="ECO:0000313" key="7">
    <source>
        <dbReference type="Proteomes" id="UP000327030"/>
    </source>
</evidence>
<feature type="transmembrane region" description="Helical" evidence="4">
    <location>
        <begin position="160"/>
        <end position="186"/>
    </location>
</feature>
<dbReference type="KEGG" id="pxv:FXF36_13345"/>
<dbReference type="SMART" id="SM00283">
    <property type="entry name" value="MA"/>
    <property type="match status" value="1"/>
</dbReference>
<keyword evidence="4" id="KW-0812">Transmembrane</keyword>
<evidence type="ECO:0000256" key="1">
    <source>
        <dbReference type="ARBA" id="ARBA00023224"/>
    </source>
</evidence>
<keyword evidence="1 2" id="KW-0807">Transducer</keyword>
<feature type="transmembrane region" description="Helical" evidence="4">
    <location>
        <begin position="135"/>
        <end position="154"/>
    </location>
</feature>
<accession>A0A5P6VSW6</accession>
<dbReference type="RefSeq" id="WP_151624893.1">
    <property type="nucleotide sequence ID" value="NZ_CP043028.1"/>
</dbReference>
<dbReference type="EMBL" id="CP043028">
    <property type="protein sequence ID" value="QFJ55795.1"/>
    <property type="molecule type" value="Genomic_DNA"/>
</dbReference>
<feature type="transmembrane region" description="Helical" evidence="4">
    <location>
        <begin position="111"/>
        <end position="128"/>
    </location>
</feature>
<organism evidence="6 7">
    <name type="scientific">Pseudobutyrivibrio xylanivorans</name>
    <dbReference type="NCBI Taxonomy" id="185007"/>
    <lineage>
        <taxon>Bacteria</taxon>
        <taxon>Bacillati</taxon>
        <taxon>Bacillota</taxon>
        <taxon>Clostridia</taxon>
        <taxon>Lachnospirales</taxon>
        <taxon>Lachnospiraceae</taxon>
        <taxon>Pseudobutyrivibrio</taxon>
    </lineage>
</organism>
<dbReference type="SUPFAM" id="SSF58104">
    <property type="entry name" value="Methyl-accepting chemotaxis protein (MCP) signaling domain"/>
    <property type="match status" value="1"/>
</dbReference>
<dbReference type="Pfam" id="PF00015">
    <property type="entry name" value="MCPsignal"/>
    <property type="match status" value="1"/>
</dbReference>
<proteinExistence type="predicted"/>
<feature type="transmembrane region" description="Helical" evidence="4">
    <location>
        <begin position="89"/>
        <end position="105"/>
    </location>
</feature>
<evidence type="ECO:0000256" key="2">
    <source>
        <dbReference type="PROSITE-ProRule" id="PRU00284"/>
    </source>
</evidence>
<dbReference type="Gene3D" id="1.10.287.950">
    <property type="entry name" value="Methyl-accepting chemotaxis protein"/>
    <property type="match status" value="1"/>
</dbReference>
<dbReference type="Proteomes" id="UP000327030">
    <property type="component" value="Chromosome 1"/>
</dbReference>
<gene>
    <name evidence="6" type="ORF">FXF36_13345</name>
</gene>
<dbReference type="InterPro" id="IPR004089">
    <property type="entry name" value="MCPsignal_dom"/>
</dbReference>
<keyword evidence="3" id="KW-0175">Coiled coil</keyword>
<dbReference type="OrthoDB" id="9811961at2"/>
<keyword evidence="4" id="KW-1133">Transmembrane helix</keyword>
<evidence type="ECO:0000256" key="4">
    <source>
        <dbReference type="SAM" id="Phobius"/>
    </source>
</evidence>
<keyword evidence="4" id="KW-0472">Membrane</keyword>
<evidence type="ECO:0000259" key="5">
    <source>
        <dbReference type="PROSITE" id="PS50111"/>
    </source>
</evidence>
<feature type="coiled-coil region" evidence="3">
    <location>
        <begin position="384"/>
        <end position="422"/>
    </location>
</feature>
<evidence type="ECO:0000313" key="6">
    <source>
        <dbReference type="EMBL" id="QFJ55795.1"/>
    </source>
</evidence>
<reference evidence="7" key="1">
    <citation type="submission" date="2019-08" db="EMBL/GenBank/DDBJ databases">
        <title>Complete Genome Sequence of the Polysaccharide-Degrading Rumen Bacterium Pseudobutyrivibrio xylanivorans MA3014.</title>
        <authorList>
            <person name="Palevich N."/>
            <person name="Maclean P.H."/>
            <person name="Kelly W.J."/>
            <person name="Leahy S.C."/>
            <person name="Rakonjac J."/>
            <person name="Attwood G.T."/>
        </authorList>
    </citation>
    <scope>NUCLEOTIDE SEQUENCE [LARGE SCALE GENOMIC DNA]</scope>
    <source>
        <strain evidence="7">MA3014</strain>
    </source>
</reference>